<comment type="caution">
    <text evidence="1">The sequence shown here is derived from an EMBL/GenBank/DDBJ whole genome shotgun (WGS) entry which is preliminary data.</text>
</comment>
<keyword evidence="2" id="KW-1185">Reference proteome</keyword>
<dbReference type="EMBL" id="UPSH01000001">
    <property type="protein sequence ID" value="VBB18398.1"/>
    <property type="molecule type" value="Genomic_DNA"/>
</dbReference>
<gene>
    <name evidence="1" type="ORF">YASMINEVIRUS_861</name>
</gene>
<evidence type="ECO:0000313" key="2">
    <source>
        <dbReference type="Proteomes" id="UP000594342"/>
    </source>
</evidence>
<organism evidence="1 2">
    <name type="scientific">Yasminevirus sp. GU-2018</name>
    <dbReference type="NCBI Taxonomy" id="2420051"/>
    <lineage>
        <taxon>Viruses</taxon>
        <taxon>Varidnaviria</taxon>
        <taxon>Bamfordvirae</taxon>
        <taxon>Nucleocytoviricota</taxon>
        <taxon>Megaviricetes</taxon>
        <taxon>Imitervirales</taxon>
        <taxon>Mimiviridae</taxon>
        <taxon>Klosneuvirinae</taxon>
        <taxon>Yasminevirus</taxon>
        <taxon>Yasminevirus saudimassiliense</taxon>
    </lineage>
</organism>
<accession>A0A5K0U8K9</accession>
<reference evidence="1 2" key="1">
    <citation type="submission" date="2018-10" db="EMBL/GenBank/DDBJ databases">
        <authorList>
            <consortium name="IHU Genomes"/>
        </authorList>
    </citation>
    <scope>NUCLEOTIDE SEQUENCE [LARGE SCALE GENOMIC DNA]</scope>
    <source>
        <strain evidence="1 2">A1</strain>
    </source>
</reference>
<dbReference type="Proteomes" id="UP000594342">
    <property type="component" value="Unassembled WGS sequence"/>
</dbReference>
<sequence>MRLSTLILKIVQGTLNFFYEISYDILNFLKTLFVYVSCTVGEIPCIIKYYIALLKTGVLAIKLMYDIFGSDFKKMSHYKVNFDNKIQVKREDKVLVETSVPLPKINVDGLLDLLQKVNDGEVVKPDCKGTSCASECSDKYSSKCESASCDKSCGKRTCKRSQTLCTKQTPQCSECNGRWHKD</sequence>
<name>A0A5K0U8K9_9VIRU</name>
<protein>
    <submittedName>
        <fullName evidence="1">Uncharacterized protein</fullName>
    </submittedName>
</protein>
<evidence type="ECO:0000313" key="1">
    <source>
        <dbReference type="EMBL" id="VBB18398.1"/>
    </source>
</evidence>
<proteinExistence type="predicted"/>